<sequence length="1160" mass="132451">MIFQSDYLQIFYCLRNMERDNLISIFIRPFLIFIFCFTVNIYCFSQDRHVTFPSPNAYSLVKYTPSTVNHYTGIPDIRIPLYTVDSKDLQANIDLSYFAGGVKVNEFPNWVGSGWSLNVGGVITRAIGGINDDEESIGFYYTGHLLEDNWPNPSDDYIESQRVGLVDGMPDMFYYNFNGKSGKFFFDNDGGIRTLPYANIKIELIDKGSVFKSFGSVMFRFSGFKKWKITDENGVIYYFEELELSKSESATFTQKGGSGDIKDIITSWYLTKIVSPNLKNEILFEYDYSNFDTSSSLYEYQSVAIGYYTYHGSNIFLGNGSLTHMGGFPQNRGQTISRNYRHNLKKIIFESGTVEFFTSVRNDLPHPAMQYSFSSFKLDSILLKNNQNEIKRRFALEFIDKPNQRLTLKKLFVDKDQVYSFEYNNMHLLPGYSSRDTDHWGYFNGARNIGTGLIPTFSFSSQTFQDKTYPGINKDPDIEKMKYGVLNKITWPTGGSRQFFYEPNDYSFINENPLAEDGWSAWNYIDSSIASSVTFNSLAQVQLWYECSTDGVAYGNNIEPCASVLTPWNFNFTGTFDLTKYIPQYTGEIDVRVKLKYRLLEESSITKKIGGGIRVAEIHDVDQFNPPIVKKFEYTQEGNSELSSGIAGSDFKYHVSFTSGNKTSGYFATGVKAYSHSAFPISMTQNRPIGYQRVVEKIEGMGESVYEFSSFYDYPDQIGLQSNPYEMPLVAKKSFEHKRGKLISTTQKDDLENIVKNNRILGYQTLVSGEPIKVWQSFPFITVVLTFDRSSFVPQFLLVTLEESTAFNMSSESFKPAYEMDKLSSGDSELTVERTYQYNAFHQLQRRTVVNSNWGFESEEYKYPLEYEKPSQEINALLSKNIIGDPIESIKSVKNGVISGQARKWKIKSGEVLLDEILHLETNAPIKNFPHSVDGISFHESFVKKTKLGYDHAFNINQVEDLGQNNRAILWDSTDKLPVCEVLNSRPDQISYTSFETQEKGGWTYMGNSVSSIGSRTGGRYYDLGTGSISKSGIEASSSEKYLLSFWVKRANGSANWDFLGQTEKLDQEWKLIQRIVTENRLTIEGSGLHLDELRLHPIDAGMTTYTYDPLVGVTSKTDARNYTLHYEYDYMGRLKAIRDDNGQLKELYEYNYQTSGLNP</sequence>
<dbReference type="Proteomes" id="UP000001635">
    <property type="component" value="Chromosome"/>
</dbReference>
<protein>
    <submittedName>
        <fullName evidence="2">YD repeat protein</fullName>
    </submittedName>
</protein>
<keyword evidence="1" id="KW-0472">Membrane</keyword>
<dbReference type="KEGG" id="cmr:Cycma_2976"/>
<dbReference type="Gene3D" id="2.180.10.10">
    <property type="entry name" value="RHS repeat-associated core"/>
    <property type="match status" value="1"/>
</dbReference>
<dbReference type="EMBL" id="CP002955">
    <property type="protein sequence ID" value="AEL26707.1"/>
    <property type="molecule type" value="Genomic_DNA"/>
</dbReference>
<dbReference type="eggNOG" id="COG3209">
    <property type="taxonomic scope" value="Bacteria"/>
</dbReference>
<accession>G0J441</accession>
<name>G0J441_CYCMS</name>
<evidence type="ECO:0000256" key="1">
    <source>
        <dbReference type="SAM" id="Phobius"/>
    </source>
</evidence>
<dbReference type="STRING" id="880070.Cycma_2976"/>
<reference evidence="3" key="1">
    <citation type="submission" date="2011-07" db="EMBL/GenBank/DDBJ databases">
        <title>The complete genome of Cyclobacterium marinum DSM 745.</title>
        <authorList>
            <person name="Lucas S."/>
            <person name="Han J."/>
            <person name="Lapidus A."/>
            <person name="Bruce D."/>
            <person name="Goodwin L."/>
            <person name="Pitluck S."/>
            <person name="Peters L."/>
            <person name="Kyrpides N."/>
            <person name="Mavromatis K."/>
            <person name="Ivanova N."/>
            <person name="Ovchinnikova G."/>
            <person name="Chertkov O."/>
            <person name="Detter J.C."/>
            <person name="Tapia R."/>
            <person name="Han C."/>
            <person name="Land M."/>
            <person name="Hauser L."/>
            <person name="Markowitz V."/>
            <person name="Cheng J.-F."/>
            <person name="Hugenholtz P."/>
            <person name="Woyke T."/>
            <person name="Wu D."/>
            <person name="Tindall B."/>
            <person name="Schuetze A."/>
            <person name="Brambilla E."/>
            <person name="Klenk H.-P."/>
            <person name="Eisen J.A."/>
        </authorList>
    </citation>
    <scope>NUCLEOTIDE SEQUENCE [LARGE SCALE GENOMIC DNA]</scope>
    <source>
        <strain evidence="3">ATCC 25205 / DSM 745 / LMG 13164 / NCIMB 1802</strain>
    </source>
</reference>
<dbReference type="HOGENOM" id="CLU_006833_0_0_10"/>
<organism evidence="2 3">
    <name type="scientific">Cyclobacterium marinum (strain ATCC 25205 / DSM 745 / LMG 13164 / NCIMB 1802)</name>
    <name type="common">Flectobacillus marinus</name>
    <dbReference type="NCBI Taxonomy" id="880070"/>
    <lineage>
        <taxon>Bacteria</taxon>
        <taxon>Pseudomonadati</taxon>
        <taxon>Bacteroidota</taxon>
        <taxon>Cytophagia</taxon>
        <taxon>Cytophagales</taxon>
        <taxon>Cyclobacteriaceae</taxon>
        <taxon>Cyclobacterium</taxon>
    </lineage>
</organism>
<evidence type="ECO:0000313" key="3">
    <source>
        <dbReference type="Proteomes" id="UP000001635"/>
    </source>
</evidence>
<gene>
    <name evidence="2" type="ordered locus">Cycma_2976</name>
</gene>
<dbReference type="AlphaFoldDB" id="G0J441"/>
<keyword evidence="1" id="KW-1133">Transmembrane helix</keyword>
<proteinExistence type="predicted"/>
<keyword evidence="1" id="KW-0812">Transmembrane</keyword>
<evidence type="ECO:0000313" key="2">
    <source>
        <dbReference type="EMBL" id="AEL26707.1"/>
    </source>
</evidence>
<feature type="transmembrane region" description="Helical" evidence="1">
    <location>
        <begin position="21"/>
        <end position="42"/>
    </location>
</feature>
<keyword evidence="3" id="KW-1185">Reference proteome</keyword>